<evidence type="ECO:0000256" key="4">
    <source>
        <dbReference type="ARBA" id="ARBA00023211"/>
    </source>
</evidence>
<evidence type="ECO:0000313" key="10">
    <source>
        <dbReference type="Proteomes" id="UP000050961"/>
    </source>
</evidence>
<evidence type="ECO:0000256" key="2">
    <source>
        <dbReference type="ARBA" id="ARBA00012782"/>
    </source>
</evidence>
<dbReference type="InterPro" id="IPR032466">
    <property type="entry name" value="Metal_Hydrolase"/>
</dbReference>
<dbReference type="PANTHER" id="PTHR11113:SF2">
    <property type="entry name" value="ADENINE DEAMINASE"/>
    <property type="match status" value="1"/>
</dbReference>
<dbReference type="RefSeq" id="WP_034989607.1">
    <property type="nucleotide sequence ID" value="NZ_AYZF01000008.1"/>
</dbReference>
<evidence type="ECO:0000256" key="5">
    <source>
        <dbReference type="ARBA" id="ARBA00047720"/>
    </source>
</evidence>
<dbReference type="OrthoDB" id="9775607at2"/>
<evidence type="ECO:0000259" key="8">
    <source>
        <dbReference type="Pfam" id="PF13382"/>
    </source>
</evidence>
<keyword evidence="4 6" id="KW-0464">Manganese</keyword>
<dbReference type="Pfam" id="PF13382">
    <property type="entry name" value="Adenine_deam_C"/>
    <property type="match status" value="1"/>
</dbReference>
<evidence type="ECO:0000256" key="3">
    <source>
        <dbReference type="ARBA" id="ARBA00022801"/>
    </source>
</evidence>
<protein>
    <recommendedName>
        <fullName evidence="2 6">Adenine deaminase</fullName>
        <shortName evidence="6">Adenase</shortName>
        <shortName evidence="6">Adenine aminase</shortName>
        <ecNumber evidence="2 6">3.5.4.2</ecNumber>
    </recommendedName>
</protein>
<dbReference type="SUPFAM" id="SSF51556">
    <property type="entry name" value="Metallo-dependent hydrolases"/>
    <property type="match status" value="1"/>
</dbReference>
<sequence>MKKVEKCIKNGRILNVFSRQFESKTLWIDHGMIVASGNAALEAVEIIDVHNAYIVPGMIDAHVHIESSMVAPSELGKVLLKKGITAIVTDPHEIANVCGVAGIKYMLDDAAQTPLDIFFMLPSSVPCTPFEHNGATLEAQDLYPLYQYKEVNGLAEVMDYPAVARRDPKMMRKIHDAQHLGYHVDGHGSGLNSAQLDVYRQVGIDTDHECTSAEDAQRRLTAGFYVFLREGSVERDLQHTIEIVNEGNAQRFALCTDDKLINDIVAEGSVDYCVRLAIAKGIRAETAYTMASYNAACAHKLDTLGALSTGYQADLLVVEDLQKAIVKKTMKKGRWVAESSSAPLPFKRNTVRHHLKLSDLKLPLSNPYCNVIGIKPNHIVTEHLKQKVSCTNGFFVDDPQQDIAKMVVVERHHDLGTFGIGLVRGFSLQSGAIATTVAHDSHNIVAVGTDDASIYAAIEEITVCGGGIAVASQGSISACMPLKLAGLMSDKPYTEAARDLENIMNAYRKISNPQAVSFNPFITLSFLTLPVIPSLKLTDQGLYDFDQGKFIDVEIAEHQY</sequence>
<organism evidence="9 10">
    <name type="scientific">Liquorilactobacillus sucicola DSM 21376 = JCM 15457</name>
    <dbReference type="NCBI Taxonomy" id="1423806"/>
    <lineage>
        <taxon>Bacteria</taxon>
        <taxon>Bacillati</taxon>
        <taxon>Bacillota</taxon>
        <taxon>Bacilli</taxon>
        <taxon>Lactobacillales</taxon>
        <taxon>Lactobacillaceae</taxon>
        <taxon>Liquorilactobacillus</taxon>
    </lineage>
</organism>
<comment type="caution">
    <text evidence="9">The sequence shown here is derived from an EMBL/GenBank/DDBJ whole genome shotgun (WGS) entry which is preliminary data.</text>
</comment>
<dbReference type="Gene3D" id="2.30.40.10">
    <property type="entry name" value="Urease, subunit C, domain 1"/>
    <property type="match status" value="1"/>
</dbReference>
<feature type="domain" description="Amidohydrolase-related" evidence="7">
    <location>
        <begin position="53"/>
        <end position="336"/>
    </location>
</feature>
<evidence type="ECO:0000313" key="9">
    <source>
        <dbReference type="EMBL" id="KRN06604.1"/>
    </source>
</evidence>
<gene>
    <name evidence="6" type="primary">ade</name>
    <name evidence="9" type="ORF">FD15_GL000152</name>
</gene>
<dbReference type="GO" id="GO:0000034">
    <property type="term" value="F:adenine deaminase activity"/>
    <property type="evidence" value="ECO:0007669"/>
    <property type="project" value="UniProtKB-UniRule"/>
</dbReference>
<keyword evidence="3 6" id="KW-0378">Hydrolase</keyword>
<dbReference type="InterPro" id="IPR006680">
    <property type="entry name" value="Amidohydro-rel"/>
</dbReference>
<dbReference type="Pfam" id="PF01979">
    <property type="entry name" value="Amidohydro_1"/>
    <property type="match status" value="1"/>
</dbReference>
<dbReference type="STRING" id="1423806.FD15_GL000152"/>
<dbReference type="CDD" id="cd01295">
    <property type="entry name" value="AdeC"/>
    <property type="match status" value="1"/>
</dbReference>
<evidence type="ECO:0000256" key="6">
    <source>
        <dbReference type="HAMAP-Rule" id="MF_01518"/>
    </source>
</evidence>
<dbReference type="GO" id="GO:0006146">
    <property type="term" value="P:adenine catabolic process"/>
    <property type="evidence" value="ECO:0007669"/>
    <property type="project" value="InterPro"/>
</dbReference>
<feature type="domain" description="Adenine deaminase C-terminal" evidence="8">
    <location>
        <begin position="379"/>
        <end position="547"/>
    </location>
</feature>
<dbReference type="HAMAP" id="MF_01518">
    <property type="entry name" value="Adenine_deamin"/>
    <property type="match status" value="1"/>
</dbReference>
<comment type="cofactor">
    <cofactor evidence="6">
        <name>Mn(2+)</name>
        <dbReference type="ChEBI" id="CHEBI:29035"/>
    </cofactor>
</comment>
<dbReference type="EMBL" id="AYZF01000008">
    <property type="protein sequence ID" value="KRN06604.1"/>
    <property type="molecule type" value="Genomic_DNA"/>
</dbReference>
<dbReference type="EC" id="3.5.4.2" evidence="2 6"/>
<dbReference type="SUPFAM" id="SSF51338">
    <property type="entry name" value="Composite domain of metallo-dependent hydrolases"/>
    <property type="match status" value="1"/>
</dbReference>
<dbReference type="AlphaFoldDB" id="A0A023CZY5"/>
<evidence type="ECO:0000256" key="1">
    <source>
        <dbReference type="ARBA" id="ARBA00006773"/>
    </source>
</evidence>
<proteinExistence type="inferred from homology"/>
<dbReference type="Gene3D" id="3.20.20.140">
    <property type="entry name" value="Metal-dependent hydrolases"/>
    <property type="match status" value="1"/>
</dbReference>
<evidence type="ECO:0000259" key="7">
    <source>
        <dbReference type="Pfam" id="PF01979"/>
    </source>
</evidence>
<dbReference type="Proteomes" id="UP000050961">
    <property type="component" value="Unassembled WGS sequence"/>
</dbReference>
<dbReference type="NCBIfam" id="TIGR01178">
    <property type="entry name" value="ade"/>
    <property type="match status" value="1"/>
</dbReference>
<dbReference type="PANTHER" id="PTHR11113">
    <property type="entry name" value="N-ACETYLGLUCOSAMINE-6-PHOSPHATE DEACETYLASE"/>
    <property type="match status" value="1"/>
</dbReference>
<dbReference type="InterPro" id="IPR011059">
    <property type="entry name" value="Metal-dep_hydrolase_composite"/>
</dbReference>
<name>A0A023CZY5_9LACO</name>
<dbReference type="eggNOG" id="COG1001">
    <property type="taxonomic scope" value="Bacteria"/>
</dbReference>
<dbReference type="InterPro" id="IPR026912">
    <property type="entry name" value="Adenine_deam_C"/>
</dbReference>
<accession>A0A023CZY5</accession>
<comment type="catalytic activity">
    <reaction evidence="5 6">
        <text>adenine + H2O + H(+) = hypoxanthine + NH4(+)</text>
        <dbReference type="Rhea" id="RHEA:23688"/>
        <dbReference type="ChEBI" id="CHEBI:15377"/>
        <dbReference type="ChEBI" id="CHEBI:15378"/>
        <dbReference type="ChEBI" id="CHEBI:16708"/>
        <dbReference type="ChEBI" id="CHEBI:17368"/>
        <dbReference type="ChEBI" id="CHEBI:28938"/>
        <dbReference type="EC" id="3.5.4.2"/>
    </reaction>
</comment>
<dbReference type="InterPro" id="IPR006679">
    <property type="entry name" value="Adenine_deam"/>
</dbReference>
<keyword evidence="10" id="KW-1185">Reference proteome</keyword>
<dbReference type="PATRIC" id="fig|1423806.3.peg.155"/>
<reference evidence="9 10" key="1">
    <citation type="journal article" date="2015" name="Genome Announc.">
        <title>Expanding the biotechnology potential of lactobacilli through comparative genomics of 213 strains and associated genera.</title>
        <authorList>
            <person name="Sun Z."/>
            <person name="Harris H.M."/>
            <person name="McCann A."/>
            <person name="Guo C."/>
            <person name="Argimon S."/>
            <person name="Zhang W."/>
            <person name="Yang X."/>
            <person name="Jeffery I.B."/>
            <person name="Cooney J.C."/>
            <person name="Kagawa T.F."/>
            <person name="Liu W."/>
            <person name="Song Y."/>
            <person name="Salvetti E."/>
            <person name="Wrobel A."/>
            <person name="Rasinkangas P."/>
            <person name="Parkhill J."/>
            <person name="Rea M.C."/>
            <person name="O'Sullivan O."/>
            <person name="Ritari J."/>
            <person name="Douillard F.P."/>
            <person name="Paul Ross R."/>
            <person name="Yang R."/>
            <person name="Briner A.E."/>
            <person name="Felis G.E."/>
            <person name="de Vos W.M."/>
            <person name="Barrangou R."/>
            <person name="Klaenhammer T.R."/>
            <person name="Caufield P.W."/>
            <person name="Cui Y."/>
            <person name="Zhang H."/>
            <person name="O'Toole P.W."/>
        </authorList>
    </citation>
    <scope>NUCLEOTIDE SEQUENCE [LARGE SCALE GENOMIC DNA]</scope>
    <source>
        <strain evidence="9 10">DSM 21376</strain>
    </source>
</reference>
<comment type="similarity">
    <text evidence="1 6">Belongs to the metallo-dependent hydrolases superfamily. Adenine deaminase family.</text>
</comment>